<accession>A0A9D1D230</accession>
<reference evidence="10" key="2">
    <citation type="journal article" date="2021" name="PeerJ">
        <title>Extensive microbial diversity within the chicken gut microbiome revealed by metagenomics and culture.</title>
        <authorList>
            <person name="Gilroy R."/>
            <person name="Ravi A."/>
            <person name="Getino M."/>
            <person name="Pursley I."/>
            <person name="Horton D.L."/>
            <person name="Alikhan N.F."/>
            <person name="Baker D."/>
            <person name="Gharbi K."/>
            <person name="Hall N."/>
            <person name="Watson M."/>
            <person name="Adriaenssens E.M."/>
            <person name="Foster-Nyarko E."/>
            <person name="Jarju S."/>
            <person name="Secka A."/>
            <person name="Antonio M."/>
            <person name="Oren A."/>
            <person name="Chaudhuri R.R."/>
            <person name="La Ragione R."/>
            <person name="Hildebrand F."/>
            <person name="Pallen M.J."/>
        </authorList>
    </citation>
    <scope>NUCLEOTIDE SEQUENCE</scope>
    <source>
        <strain evidence="10">ChiSjej3B21-11622</strain>
    </source>
</reference>
<evidence type="ECO:0000256" key="9">
    <source>
        <dbReference type="ARBA" id="ARBA00023049"/>
    </source>
</evidence>
<evidence type="ECO:0000256" key="6">
    <source>
        <dbReference type="ARBA" id="ARBA00022670"/>
    </source>
</evidence>
<dbReference type="InterPro" id="IPR000787">
    <property type="entry name" value="Peptidase_M29"/>
</dbReference>
<evidence type="ECO:0000313" key="11">
    <source>
        <dbReference type="Proteomes" id="UP000886886"/>
    </source>
</evidence>
<evidence type="ECO:0000256" key="5">
    <source>
        <dbReference type="ARBA" id="ARBA00022438"/>
    </source>
</evidence>
<keyword evidence="7" id="KW-0479">Metal-binding</keyword>
<comment type="cofactor">
    <cofactor evidence="3">
        <name>Zn(2+)</name>
        <dbReference type="ChEBI" id="CHEBI:29105"/>
    </cofactor>
</comment>
<dbReference type="EMBL" id="DVFT01000222">
    <property type="protein sequence ID" value="HIQ97880.1"/>
    <property type="molecule type" value="Genomic_DNA"/>
</dbReference>
<comment type="similarity">
    <text evidence="4">Belongs to the peptidase M29 family.</text>
</comment>
<dbReference type="InterPro" id="IPR052170">
    <property type="entry name" value="M29_Exopeptidase"/>
</dbReference>
<keyword evidence="6" id="KW-0645">Protease</keyword>
<dbReference type="AlphaFoldDB" id="A0A9D1D230"/>
<evidence type="ECO:0000313" key="10">
    <source>
        <dbReference type="EMBL" id="HIQ97880.1"/>
    </source>
</evidence>
<dbReference type="GO" id="GO:0046872">
    <property type="term" value="F:metal ion binding"/>
    <property type="evidence" value="ECO:0007669"/>
    <property type="project" value="UniProtKB-KW"/>
</dbReference>
<evidence type="ECO:0000256" key="2">
    <source>
        <dbReference type="ARBA" id="ARBA00001946"/>
    </source>
</evidence>
<dbReference type="GO" id="GO:0006508">
    <property type="term" value="P:proteolysis"/>
    <property type="evidence" value="ECO:0007669"/>
    <property type="project" value="UniProtKB-KW"/>
</dbReference>
<organism evidence="10 11">
    <name type="scientific">Candidatus Limivivens merdigallinarum</name>
    <dbReference type="NCBI Taxonomy" id="2840859"/>
    <lineage>
        <taxon>Bacteria</taxon>
        <taxon>Bacillati</taxon>
        <taxon>Bacillota</taxon>
        <taxon>Clostridia</taxon>
        <taxon>Lachnospirales</taxon>
        <taxon>Lachnospiraceae</taxon>
        <taxon>Lachnospiraceae incertae sedis</taxon>
        <taxon>Candidatus Limivivens</taxon>
    </lineage>
</organism>
<protein>
    <submittedName>
        <fullName evidence="10">Aminopeptidase</fullName>
    </submittedName>
</protein>
<proteinExistence type="inferred from homology"/>
<dbReference type="GO" id="GO:0008237">
    <property type="term" value="F:metallopeptidase activity"/>
    <property type="evidence" value="ECO:0007669"/>
    <property type="project" value="UniProtKB-KW"/>
</dbReference>
<dbReference type="Pfam" id="PF02073">
    <property type="entry name" value="Peptidase_M29"/>
    <property type="match status" value="1"/>
</dbReference>
<evidence type="ECO:0000256" key="3">
    <source>
        <dbReference type="ARBA" id="ARBA00001947"/>
    </source>
</evidence>
<keyword evidence="8" id="KW-0378">Hydrolase</keyword>
<reference evidence="10" key="1">
    <citation type="submission" date="2020-10" db="EMBL/GenBank/DDBJ databases">
        <authorList>
            <person name="Gilroy R."/>
        </authorList>
    </citation>
    <scope>NUCLEOTIDE SEQUENCE</scope>
    <source>
        <strain evidence="10">ChiSjej3B21-11622</strain>
    </source>
</reference>
<evidence type="ECO:0000256" key="8">
    <source>
        <dbReference type="ARBA" id="ARBA00022801"/>
    </source>
</evidence>
<dbReference type="PANTHER" id="PTHR34448">
    <property type="entry name" value="AMINOPEPTIDASE"/>
    <property type="match status" value="1"/>
</dbReference>
<dbReference type="PANTHER" id="PTHR34448:SF1">
    <property type="entry name" value="BLL6088 PROTEIN"/>
    <property type="match status" value="1"/>
</dbReference>
<evidence type="ECO:0000256" key="1">
    <source>
        <dbReference type="ARBA" id="ARBA00001941"/>
    </source>
</evidence>
<comment type="cofactor">
    <cofactor evidence="1">
        <name>Co(2+)</name>
        <dbReference type="ChEBI" id="CHEBI:48828"/>
    </cofactor>
</comment>
<dbReference type="InterPro" id="IPR035097">
    <property type="entry name" value="M29_N-terminal"/>
</dbReference>
<gene>
    <name evidence="10" type="ORF">IAB26_15125</name>
</gene>
<dbReference type="SUPFAM" id="SSF144052">
    <property type="entry name" value="Thermophilic metalloprotease-like"/>
    <property type="match status" value="1"/>
</dbReference>
<sequence>MDQRDRLLAEKLVNYCVSVKPGDKVWLQTSDDVATPLMVELIKAVYKAGGIPFVRVEVATIQRSLLMECTKEQMELKFKNDFDLLREMDCSIVIRDFKNASELSDVPDEKIKIQSMASLEMRRYRVDNMRWVLLRYPSPSIAQLAGMSEEKYADFLYRVCTMDYQTMSDNMDALVKRMEAADQVHILGEGTDLRFSIKGIPAIKCDGKMNIPDGEVYTAPVRDSVNGYVTFNIPSLYQSKTFENIRLEFKDGKIIKATCNYEKELNDILDTDEGSRYLGEFSFGCNPLITEATNDGSIDEKLAGSIHLTPGDSYENAPNGNHSAIHWDLVLSQTPEYGGGEIWFDGELIRKDGLFVPEDLKPLNP</sequence>
<dbReference type="Proteomes" id="UP000886886">
    <property type="component" value="Unassembled WGS sequence"/>
</dbReference>
<dbReference type="Gene3D" id="3.40.1830.10">
    <property type="entry name" value="Thermophilic metalloprotease (M29)"/>
    <property type="match status" value="1"/>
</dbReference>
<dbReference type="GO" id="GO:0004177">
    <property type="term" value="F:aminopeptidase activity"/>
    <property type="evidence" value="ECO:0007669"/>
    <property type="project" value="UniProtKB-KW"/>
</dbReference>
<comment type="caution">
    <text evidence="10">The sequence shown here is derived from an EMBL/GenBank/DDBJ whole genome shotgun (WGS) entry which is preliminary data.</text>
</comment>
<keyword evidence="9" id="KW-0482">Metalloprotease</keyword>
<evidence type="ECO:0000256" key="4">
    <source>
        <dbReference type="ARBA" id="ARBA00008236"/>
    </source>
</evidence>
<evidence type="ECO:0000256" key="7">
    <source>
        <dbReference type="ARBA" id="ARBA00022723"/>
    </source>
</evidence>
<name>A0A9D1D230_9FIRM</name>
<dbReference type="PRINTS" id="PR00919">
    <property type="entry name" value="THERMOPTASE"/>
</dbReference>
<comment type="cofactor">
    <cofactor evidence="2">
        <name>Mg(2+)</name>
        <dbReference type="ChEBI" id="CHEBI:18420"/>
    </cofactor>
</comment>
<keyword evidence="5 10" id="KW-0031">Aminopeptidase</keyword>